<evidence type="ECO:0000313" key="3">
    <source>
        <dbReference type="Proteomes" id="UP000735302"/>
    </source>
</evidence>
<dbReference type="Proteomes" id="UP000735302">
    <property type="component" value="Unassembled WGS sequence"/>
</dbReference>
<organism evidence="2 3">
    <name type="scientific">Plakobranchus ocellatus</name>
    <dbReference type="NCBI Taxonomy" id="259542"/>
    <lineage>
        <taxon>Eukaryota</taxon>
        <taxon>Metazoa</taxon>
        <taxon>Spiralia</taxon>
        <taxon>Lophotrochozoa</taxon>
        <taxon>Mollusca</taxon>
        <taxon>Gastropoda</taxon>
        <taxon>Heterobranchia</taxon>
        <taxon>Euthyneura</taxon>
        <taxon>Panpulmonata</taxon>
        <taxon>Sacoglossa</taxon>
        <taxon>Placobranchoidea</taxon>
        <taxon>Plakobranchidae</taxon>
        <taxon>Plakobranchus</taxon>
    </lineage>
</organism>
<dbReference type="EMBL" id="BLXT01004699">
    <property type="protein sequence ID" value="GFO16702.1"/>
    <property type="molecule type" value="Genomic_DNA"/>
</dbReference>
<proteinExistence type="predicted"/>
<dbReference type="AlphaFoldDB" id="A0AAV4BBB1"/>
<evidence type="ECO:0000256" key="1">
    <source>
        <dbReference type="SAM" id="MobiDB-lite"/>
    </source>
</evidence>
<reference evidence="2 3" key="1">
    <citation type="journal article" date="2021" name="Elife">
        <title>Chloroplast acquisition without the gene transfer in kleptoplastic sea slugs, Plakobranchus ocellatus.</title>
        <authorList>
            <person name="Maeda T."/>
            <person name="Takahashi S."/>
            <person name="Yoshida T."/>
            <person name="Shimamura S."/>
            <person name="Takaki Y."/>
            <person name="Nagai Y."/>
            <person name="Toyoda A."/>
            <person name="Suzuki Y."/>
            <person name="Arimoto A."/>
            <person name="Ishii H."/>
            <person name="Satoh N."/>
            <person name="Nishiyama T."/>
            <person name="Hasebe M."/>
            <person name="Maruyama T."/>
            <person name="Minagawa J."/>
            <person name="Obokata J."/>
            <person name="Shigenobu S."/>
        </authorList>
    </citation>
    <scope>NUCLEOTIDE SEQUENCE [LARGE SCALE GENOMIC DNA]</scope>
</reference>
<feature type="compositionally biased region" description="Acidic residues" evidence="1">
    <location>
        <begin position="66"/>
        <end position="76"/>
    </location>
</feature>
<feature type="region of interest" description="Disordered" evidence="1">
    <location>
        <begin position="1"/>
        <end position="85"/>
    </location>
</feature>
<evidence type="ECO:0000313" key="2">
    <source>
        <dbReference type="EMBL" id="GFO16702.1"/>
    </source>
</evidence>
<gene>
    <name evidence="2" type="ORF">PoB_004320700</name>
</gene>
<sequence length="101" mass="11965">MFPISRKRGKKERPAEFDAKRQERPSVSILGESRLQFKGGVEENQKEGVGEQEEEDEKQEEGKEVGEDEDEDEREGEDEKLRGEEERRWRKAFVNRFHSLQ</sequence>
<comment type="caution">
    <text evidence="2">The sequence shown here is derived from an EMBL/GenBank/DDBJ whole genome shotgun (WGS) entry which is preliminary data.</text>
</comment>
<feature type="compositionally biased region" description="Basic and acidic residues" evidence="1">
    <location>
        <begin position="12"/>
        <end position="24"/>
    </location>
</feature>
<feature type="compositionally biased region" description="Basic and acidic residues" evidence="1">
    <location>
        <begin position="40"/>
        <end position="49"/>
    </location>
</feature>
<feature type="compositionally biased region" description="Basic residues" evidence="1">
    <location>
        <begin position="1"/>
        <end position="11"/>
    </location>
</feature>
<keyword evidence="3" id="KW-1185">Reference proteome</keyword>
<protein>
    <submittedName>
        <fullName evidence="2">Uncharacterized protein</fullName>
    </submittedName>
</protein>
<feature type="compositionally biased region" description="Acidic residues" evidence="1">
    <location>
        <begin position="50"/>
        <end position="59"/>
    </location>
</feature>
<name>A0AAV4BBB1_9GAST</name>
<accession>A0AAV4BBB1</accession>